<gene>
    <name evidence="1" type="ORF">VNO77_34251</name>
</gene>
<accession>A0AAN9KH85</accession>
<dbReference type="EMBL" id="JAYMYQ010000008">
    <property type="protein sequence ID" value="KAK7315684.1"/>
    <property type="molecule type" value="Genomic_DNA"/>
</dbReference>
<sequence>MKRILSPFQSDLSLILQKFPALGSFNVRHDFLEEFHEQNRGTYSRQQGPITLELLSDYQPPTMLLNFPPLTHSSRHVYASDSRREEWLYMACRDQRRHLLCAKTKAIS</sequence>
<protein>
    <submittedName>
        <fullName evidence="1">Uncharacterized protein</fullName>
    </submittedName>
</protein>
<reference evidence="1 2" key="1">
    <citation type="submission" date="2024-01" db="EMBL/GenBank/DDBJ databases">
        <title>The genomes of 5 underutilized Papilionoideae crops provide insights into root nodulation and disease resistanc.</title>
        <authorList>
            <person name="Jiang F."/>
        </authorList>
    </citation>
    <scope>NUCLEOTIDE SEQUENCE [LARGE SCALE GENOMIC DNA]</scope>
    <source>
        <strain evidence="1">LVBAO_FW01</strain>
        <tissue evidence="1">Leaves</tissue>
    </source>
</reference>
<evidence type="ECO:0000313" key="2">
    <source>
        <dbReference type="Proteomes" id="UP001367508"/>
    </source>
</evidence>
<dbReference type="Proteomes" id="UP001367508">
    <property type="component" value="Unassembled WGS sequence"/>
</dbReference>
<evidence type="ECO:0000313" key="1">
    <source>
        <dbReference type="EMBL" id="KAK7315684.1"/>
    </source>
</evidence>
<organism evidence="1 2">
    <name type="scientific">Canavalia gladiata</name>
    <name type="common">Sword bean</name>
    <name type="synonym">Dolichos gladiatus</name>
    <dbReference type="NCBI Taxonomy" id="3824"/>
    <lineage>
        <taxon>Eukaryota</taxon>
        <taxon>Viridiplantae</taxon>
        <taxon>Streptophyta</taxon>
        <taxon>Embryophyta</taxon>
        <taxon>Tracheophyta</taxon>
        <taxon>Spermatophyta</taxon>
        <taxon>Magnoliopsida</taxon>
        <taxon>eudicotyledons</taxon>
        <taxon>Gunneridae</taxon>
        <taxon>Pentapetalae</taxon>
        <taxon>rosids</taxon>
        <taxon>fabids</taxon>
        <taxon>Fabales</taxon>
        <taxon>Fabaceae</taxon>
        <taxon>Papilionoideae</taxon>
        <taxon>50 kb inversion clade</taxon>
        <taxon>NPAAA clade</taxon>
        <taxon>indigoferoid/millettioid clade</taxon>
        <taxon>Phaseoleae</taxon>
        <taxon>Canavalia</taxon>
    </lineage>
</organism>
<proteinExistence type="predicted"/>
<comment type="caution">
    <text evidence="1">The sequence shown here is derived from an EMBL/GenBank/DDBJ whole genome shotgun (WGS) entry which is preliminary data.</text>
</comment>
<keyword evidence="2" id="KW-1185">Reference proteome</keyword>
<name>A0AAN9KH85_CANGL</name>
<dbReference type="AlphaFoldDB" id="A0AAN9KH85"/>